<sequence length="40" mass="4459">MRQIGKGTATDEEQFRLPVRQVGRMGATDGEELCCFVEIS</sequence>
<dbReference type="EMBL" id="AEWX01000032">
    <property type="protein sequence ID" value="EGC19168.1"/>
    <property type="molecule type" value="Genomic_DNA"/>
</dbReference>
<accession>F0F9K9</accession>
<keyword evidence="2" id="KW-1185">Reference proteome</keyword>
<gene>
    <name evidence="1" type="ORF">HMPREF9141_2276</name>
</gene>
<name>F0F9K9_9BACT</name>
<dbReference type="AlphaFoldDB" id="F0F9K9"/>
<dbReference type="HOGENOM" id="CLU_3294345_0_0_10"/>
<comment type="caution">
    <text evidence="1">The sequence shown here is derived from an EMBL/GenBank/DDBJ whole genome shotgun (WGS) entry which is preliminary data.</text>
</comment>
<protein>
    <submittedName>
        <fullName evidence="1">Uncharacterized protein</fullName>
    </submittedName>
</protein>
<proteinExistence type="predicted"/>
<organism evidence="1 2">
    <name type="scientific">Prevotella multiformis DSM 16608</name>
    <dbReference type="NCBI Taxonomy" id="888743"/>
    <lineage>
        <taxon>Bacteria</taxon>
        <taxon>Pseudomonadati</taxon>
        <taxon>Bacteroidota</taxon>
        <taxon>Bacteroidia</taxon>
        <taxon>Bacteroidales</taxon>
        <taxon>Prevotellaceae</taxon>
        <taxon>Prevotella</taxon>
    </lineage>
</organism>
<dbReference type="Proteomes" id="UP000005697">
    <property type="component" value="Unassembled WGS sequence"/>
</dbReference>
<reference evidence="1 2" key="1">
    <citation type="submission" date="2011-01" db="EMBL/GenBank/DDBJ databases">
        <authorList>
            <person name="Muzny D."/>
            <person name="Qin X."/>
            <person name="Deng J."/>
            <person name="Jiang H."/>
            <person name="Liu Y."/>
            <person name="Qu J."/>
            <person name="Song X.-Z."/>
            <person name="Zhang L."/>
            <person name="Thornton R."/>
            <person name="Coyle M."/>
            <person name="Francisco L."/>
            <person name="Jackson L."/>
            <person name="Javaid M."/>
            <person name="Korchina V."/>
            <person name="Kovar C."/>
            <person name="Mata R."/>
            <person name="Mathew T."/>
            <person name="Ngo R."/>
            <person name="Nguyen L."/>
            <person name="Nguyen N."/>
            <person name="Okwuonu G."/>
            <person name="Ongeri F."/>
            <person name="Pham C."/>
            <person name="Simmons D."/>
            <person name="Wilczek-Boney K."/>
            <person name="Hale W."/>
            <person name="Jakkamsetti A."/>
            <person name="Pham P."/>
            <person name="Ruth R."/>
            <person name="San Lucas F."/>
            <person name="Warren J."/>
            <person name="Zhang J."/>
            <person name="Zhao Z."/>
            <person name="Zhou C."/>
            <person name="Zhu D."/>
            <person name="Lee S."/>
            <person name="Bess C."/>
            <person name="Blankenburg K."/>
            <person name="Forbes L."/>
            <person name="Fu Q."/>
            <person name="Gubbala S."/>
            <person name="Hirani K."/>
            <person name="Jayaseelan J.C."/>
            <person name="Lara F."/>
            <person name="Munidasa M."/>
            <person name="Palculict T."/>
            <person name="Patil S."/>
            <person name="Pu L.-L."/>
            <person name="Saada N."/>
            <person name="Tang L."/>
            <person name="Weissenberger G."/>
            <person name="Zhu Y."/>
            <person name="Hemphill L."/>
            <person name="Shang Y."/>
            <person name="Youmans B."/>
            <person name="Ayvaz T."/>
            <person name="Ross M."/>
            <person name="Santibanez J."/>
            <person name="Aqrawi P."/>
            <person name="Gross S."/>
            <person name="Joshi V."/>
            <person name="Fowler G."/>
            <person name="Nazareth L."/>
            <person name="Reid J."/>
            <person name="Worley K."/>
            <person name="Petrosino J."/>
            <person name="Highlander S."/>
            <person name="Gibbs R."/>
        </authorList>
    </citation>
    <scope>NUCLEOTIDE SEQUENCE [LARGE SCALE GENOMIC DNA]</scope>
    <source>
        <strain evidence="1 2">DSM 16608</strain>
    </source>
</reference>
<evidence type="ECO:0000313" key="2">
    <source>
        <dbReference type="Proteomes" id="UP000005697"/>
    </source>
</evidence>
<evidence type="ECO:0000313" key="1">
    <source>
        <dbReference type="EMBL" id="EGC19168.1"/>
    </source>
</evidence>